<keyword evidence="1" id="KW-1133">Transmembrane helix</keyword>
<evidence type="ECO:0000259" key="2">
    <source>
        <dbReference type="Pfam" id="PF12146"/>
    </source>
</evidence>
<reference evidence="4" key="1">
    <citation type="submission" date="2017-04" db="EMBL/GenBank/DDBJ databases">
        <title>Plasmodium gonderi genome.</title>
        <authorList>
            <person name="Arisue N."/>
            <person name="Honma H."/>
            <person name="Kawai S."/>
            <person name="Tougan T."/>
            <person name="Tanabe K."/>
            <person name="Horii T."/>
        </authorList>
    </citation>
    <scope>NUCLEOTIDE SEQUENCE [LARGE SCALE GENOMIC DNA]</scope>
    <source>
        <strain evidence="4">ATCC 30045</strain>
    </source>
</reference>
<dbReference type="Proteomes" id="UP000195521">
    <property type="component" value="Unassembled WGS sequence"/>
</dbReference>
<dbReference type="GO" id="GO:0047372">
    <property type="term" value="F:monoacylglycerol lipase activity"/>
    <property type="evidence" value="ECO:0007669"/>
    <property type="project" value="TreeGrafter"/>
</dbReference>
<accession>A0A1Y1JNT4</accession>
<keyword evidence="4" id="KW-1185">Reference proteome</keyword>
<evidence type="ECO:0000313" key="4">
    <source>
        <dbReference type="Proteomes" id="UP000195521"/>
    </source>
</evidence>
<dbReference type="OMA" id="ECCHLVI"/>
<dbReference type="PANTHER" id="PTHR43798">
    <property type="entry name" value="MONOACYLGLYCEROL LIPASE"/>
    <property type="match status" value="1"/>
</dbReference>
<gene>
    <name evidence="3" type="ORF">PGO_133870</name>
</gene>
<keyword evidence="1" id="KW-0812">Transmembrane</keyword>
<organism evidence="3 4">
    <name type="scientific">Plasmodium gonderi</name>
    <dbReference type="NCBI Taxonomy" id="77519"/>
    <lineage>
        <taxon>Eukaryota</taxon>
        <taxon>Sar</taxon>
        <taxon>Alveolata</taxon>
        <taxon>Apicomplexa</taxon>
        <taxon>Aconoidasida</taxon>
        <taxon>Haemosporida</taxon>
        <taxon>Plasmodiidae</taxon>
        <taxon>Plasmodium</taxon>
        <taxon>Plasmodium (Plasmodium)</taxon>
    </lineage>
</organism>
<dbReference type="GO" id="GO:0046464">
    <property type="term" value="P:acylglycerol catabolic process"/>
    <property type="evidence" value="ECO:0007669"/>
    <property type="project" value="TreeGrafter"/>
</dbReference>
<feature type="domain" description="Serine aminopeptidase S33" evidence="2">
    <location>
        <begin position="51"/>
        <end position="300"/>
    </location>
</feature>
<dbReference type="AlphaFoldDB" id="A0A1Y1JNT4"/>
<dbReference type="InterPro" id="IPR022742">
    <property type="entry name" value="Hydrolase_4"/>
</dbReference>
<dbReference type="GO" id="GO:0016020">
    <property type="term" value="C:membrane"/>
    <property type="evidence" value="ECO:0007669"/>
    <property type="project" value="TreeGrafter"/>
</dbReference>
<dbReference type="Gene3D" id="3.40.50.1820">
    <property type="entry name" value="alpha/beta hydrolase"/>
    <property type="match status" value="1"/>
</dbReference>
<evidence type="ECO:0000256" key="1">
    <source>
        <dbReference type="SAM" id="Phobius"/>
    </source>
</evidence>
<dbReference type="Pfam" id="PF12146">
    <property type="entry name" value="Hydrolase_4"/>
    <property type="match status" value="1"/>
</dbReference>
<name>A0A1Y1JNT4_PLAGO</name>
<keyword evidence="1" id="KW-0472">Membrane</keyword>
<dbReference type="RefSeq" id="XP_028545704.1">
    <property type="nucleotide sequence ID" value="XM_028689903.1"/>
</dbReference>
<feature type="transmembrane region" description="Helical" evidence="1">
    <location>
        <begin position="121"/>
        <end position="141"/>
    </location>
</feature>
<comment type="caution">
    <text evidence="3">The sequence shown here is derived from an EMBL/GenBank/DDBJ whole genome shotgun (WGS) entry which is preliminary data.</text>
</comment>
<dbReference type="GeneID" id="39749858"/>
<dbReference type="InterPro" id="IPR050266">
    <property type="entry name" value="AB_hydrolase_sf"/>
</dbReference>
<protein>
    <recommendedName>
        <fullName evidence="2">Serine aminopeptidase S33 domain-containing protein</fullName>
    </recommendedName>
</protein>
<dbReference type="PANTHER" id="PTHR43798:SF5">
    <property type="entry name" value="MONOACYLGLYCEROL LIPASE ABHD6"/>
    <property type="match status" value="1"/>
</dbReference>
<dbReference type="InterPro" id="IPR029058">
    <property type="entry name" value="AB_hydrolase_fold"/>
</dbReference>
<dbReference type="OrthoDB" id="428974at2759"/>
<sequence>MFSSTKIVHEHVNCTKGRTFIVYSKNLLPSDKTSSSSTGTSNLDKNFDSNNEKAIVLLLHGLNGGTHQYEKLMNSLINSNHVFISLDFYGHGNSILSQNLNKFTERLYTEQIYDVLKCKNILNANFIIVAFSMGCIIATHLSGENKIKIKKFCLISAAGLAKPRHRFLIFLLKYNISICLRLAKKYSHLMISEDAIKNEYYNFENNVEDAIKRYSILRENHEKFIETFLKVLTGIKIQDSKKHYSALLKTNAEVLFIYGKEDKLTPYSYTIKFLEKKQKYVQNVKMVILPECCHLVIHEKYHELVQHLLCFLH</sequence>
<dbReference type="SUPFAM" id="SSF53474">
    <property type="entry name" value="alpha/beta-Hydrolases"/>
    <property type="match status" value="1"/>
</dbReference>
<evidence type="ECO:0000313" key="3">
    <source>
        <dbReference type="EMBL" id="GAW83115.1"/>
    </source>
</evidence>
<dbReference type="EMBL" id="BDQF01000014">
    <property type="protein sequence ID" value="GAW83115.1"/>
    <property type="molecule type" value="Genomic_DNA"/>
</dbReference>
<proteinExistence type="predicted"/>